<evidence type="ECO:0000313" key="2">
    <source>
        <dbReference type="EMBL" id="MED6213762.1"/>
    </source>
</evidence>
<protein>
    <submittedName>
        <fullName evidence="2">Uncharacterized protein</fullName>
    </submittedName>
</protein>
<dbReference type="Proteomes" id="UP001341840">
    <property type="component" value="Unassembled WGS sequence"/>
</dbReference>
<proteinExistence type="predicted"/>
<feature type="compositionally biased region" description="Basic residues" evidence="1">
    <location>
        <begin position="99"/>
        <end position="114"/>
    </location>
</feature>
<name>A0ABU6YTM4_9FABA</name>
<accession>A0ABU6YTM4</accession>
<feature type="compositionally biased region" description="Basic and acidic residues" evidence="1">
    <location>
        <begin position="78"/>
        <end position="98"/>
    </location>
</feature>
<keyword evidence="3" id="KW-1185">Reference proteome</keyword>
<evidence type="ECO:0000313" key="3">
    <source>
        <dbReference type="Proteomes" id="UP001341840"/>
    </source>
</evidence>
<feature type="region of interest" description="Disordered" evidence="1">
    <location>
        <begin position="50"/>
        <end position="114"/>
    </location>
</feature>
<feature type="non-terminal residue" evidence="2">
    <location>
        <position position="1"/>
    </location>
</feature>
<evidence type="ECO:0000256" key="1">
    <source>
        <dbReference type="SAM" id="MobiDB-lite"/>
    </source>
</evidence>
<dbReference type="EMBL" id="JASCZI010243941">
    <property type="protein sequence ID" value="MED6213762.1"/>
    <property type="molecule type" value="Genomic_DNA"/>
</dbReference>
<feature type="region of interest" description="Disordered" evidence="1">
    <location>
        <begin position="1"/>
        <end position="30"/>
    </location>
</feature>
<sequence>DSQELGMGDRLRDGDVQSNSTEPYPLPPSFGPCCENLHVHREMMKSMNTLDKGFERGSQRNKNLSGEIRGRRWRKKGQREQIKRMRRLCRETQKEAQRRKIGQWKQKMRKKYVR</sequence>
<reference evidence="2 3" key="1">
    <citation type="journal article" date="2023" name="Plants (Basel)">
        <title>Bridging the Gap: Combining Genomics and Transcriptomics Approaches to Understand Stylosanthes scabra, an Orphan Legume from the Brazilian Caatinga.</title>
        <authorList>
            <person name="Ferreira-Neto J.R.C."/>
            <person name="da Silva M.D."/>
            <person name="Binneck E."/>
            <person name="de Melo N.F."/>
            <person name="da Silva R.H."/>
            <person name="de Melo A.L.T.M."/>
            <person name="Pandolfi V."/>
            <person name="Bustamante F.O."/>
            <person name="Brasileiro-Vidal A.C."/>
            <person name="Benko-Iseppon A.M."/>
        </authorList>
    </citation>
    <scope>NUCLEOTIDE SEQUENCE [LARGE SCALE GENOMIC DNA]</scope>
    <source>
        <tissue evidence="2">Leaves</tissue>
    </source>
</reference>
<organism evidence="2 3">
    <name type="scientific">Stylosanthes scabra</name>
    <dbReference type="NCBI Taxonomy" id="79078"/>
    <lineage>
        <taxon>Eukaryota</taxon>
        <taxon>Viridiplantae</taxon>
        <taxon>Streptophyta</taxon>
        <taxon>Embryophyta</taxon>
        <taxon>Tracheophyta</taxon>
        <taxon>Spermatophyta</taxon>
        <taxon>Magnoliopsida</taxon>
        <taxon>eudicotyledons</taxon>
        <taxon>Gunneridae</taxon>
        <taxon>Pentapetalae</taxon>
        <taxon>rosids</taxon>
        <taxon>fabids</taxon>
        <taxon>Fabales</taxon>
        <taxon>Fabaceae</taxon>
        <taxon>Papilionoideae</taxon>
        <taxon>50 kb inversion clade</taxon>
        <taxon>dalbergioids sensu lato</taxon>
        <taxon>Dalbergieae</taxon>
        <taxon>Pterocarpus clade</taxon>
        <taxon>Stylosanthes</taxon>
    </lineage>
</organism>
<gene>
    <name evidence="2" type="ORF">PIB30_096429</name>
</gene>
<comment type="caution">
    <text evidence="2">The sequence shown here is derived from an EMBL/GenBank/DDBJ whole genome shotgun (WGS) entry which is preliminary data.</text>
</comment>